<sequence length="308" mass="33052">MKAIGVSEFGDLGHLKMLDVPTPEPTKGRIIIKTDAFALNPYDIGIIDGSQSKFRPIKLPAIPGSDVAGVVVDKDASVTEFKIGDRIVGRANIAGYAEYVSVPHLRAVKIPDQVSSEVAAALPNASISAYDIVFGALKDHHFSTALVIGATGAVGSTVSQILDNEGKNVSVVINSAKVDDLAPFSYEKVAFYDAPETIDSLPNFDVIINAAPQTELASIYAKHLNQDGVILSTTGVEQFDLPEKQKIDFSDVDFKLNHAALEYLVKNVGEKKLSIAVAKILDFNVQDVKAALDTIRDHHPSGKYVVKL</sequence>
<name>A0A0R2KYQ7_9LACO</name>
<dbReference type="SUPFAM" id="SSF51735">
    <property type="entry name" value="NAD(P)-binding Rossmann-fold domains"/>
    <property type="match status" value="1"/>
</dbReference>
<dbReference type="PANTHER" id="PTHR43482">
    <property type="entry name" value="PROTEIN AST1-RELATED"/>
    <property type="match status" value="1"/>
</dbReference>
<dbReference type="Gene3D" id="3.40.50.720">
    <property type="entry name" value="NAD(P)-binding Rossmann-like Domain"/>
    <property type="match status" value="1"/>
</dbReference>
<proteinExistence type="predicted"/>
<dbReference type="PANTHER" id="PTHR43482:SF1">
    <property type="entry name" value="PROTEIN AST1-RELATED"/>
    <property type="match status" value="1"/>
</dbReference>
<dbReference type="Proteomes" id="UP000051859">
    <property type="component" value="Unassembled WGS sequence"/>
</dbReference>
<evidence type="ECO:0000313" key="3">
    <source>
        <dbReference type="Proteomes" id="UP000051859"/>
    </source>
</evidence>
<gene>
    <name evidence="2" type="ORF">IV81_GL001292</name>
</gene>
<keyword evidence="3" id="KW-1185">Reference proteome</keyword>
<dbReference type="AlphaFoldDB" id="A0A0R2KYQ7"/>
<comment type="caution">
    <text evidence="2">The sequence shown here is derived from an EMBL/GenBank/DDBJ whole genome shotgun (WGS) entry which is preliminary data.</text>
</comment>
<dbReference type="PATRIC" id="fig|331679.3.peg.1319"/>
<dbReference type="InterPro" id="IPR013154">
    <property type="entry name" value="ADH-like_N"/>
</dbReference>
<evidence type="ECO:0000259" key="1">
    <source>
        <dbReference type="SMART" id="SM00829"/>
    </source>
</evidence>
<accession>A0A0R2KYQ7</accession>
<dbReference type="EMBL" id="JQBX01000004">
    <property type="protein sequence ID" value="KRN94655.1"/>
    <property type="molecule type" value="Genomic_DNA"/>
</dbReference>
<dbReference type="InterPro" id="IPR052585">
    <property type="entry name" value="Lipid_raft_assoc_Zn_ADH"/>
</dbReference>
<dbReference type="Gene3D" id="3.90.180.10">
    <property type="entry name" value="Medium-chain alcohol dehydrogenases, catalytic domain"/>
    <property type="match status" value="1"/>
</dbReference>
<dbReference type="SUPFAM" id="SSF50129">
    <property type="entry name" value="GroES-like"/>
    <property type="match status" value="1"/>
</dbReference>
<dbReference type="CDD" id="cd05289">
    <property type="entry name" value="MDR_like_2"/>
    <property type="match status" value="1"/>
</dbReference>
<dbReference type="STRING" id="331679.IV81_GL001292"/>
<organism evidence="2 3">
    <name type="scientific">Pediococcus stilesii</name>
    <dbReference type="NCBI Taxonomy" id="331679"/>
    <lineage>
        <taxon>Bacteria</taxon>
        <taxon>Bacillati</taxon>
        <taxon>Bacillota</taxon>
        <taxon>Bacilli</taxon>
        <taxon>Lactobacillales</taxon>
        <taxon>Lactobacillaceae</taxon>
        <taxon>Pediococcus</taxon>
    </lineage>
</organism>
<evidence type="ECO:0000313" key="2">
    <source>
        <dbReference type="EMBL" id="KRN94655.1"/>
    </source>
</evidence>
<dbReference type="InterPro" id="IPR020843">
    <property type="entry name" value="ER"/>
</dbReference>
<dbReference type="Pfam" id="PF08240">
    <property type="entry name" value="ADH_N"/>
    <property type="match status" value="1"/>
</dbReference>
<reference evidence="2 3" key="1">
    <citation type="journal article" date="2015" name="Genome Announc.">
        <title>Expanding the biotechnology potential of lactobacilli through comparative genomics of 213 strains and associated genera.</title>
        <authorList>
            <person name="Sun Z."/>
            <person name="Harris H.M."/>
            <person name="McCann A."/>
            <person name="Guo C."/>
            <person name="Argimon S."/>
            <person name="Zhang W."/>
            <person name="Yang X."/>
            <person name="Jeffery I.B."/>
            <person name="Cooney J.C."/>
            <person name="Kagawa T.F."/>
            <person name="Liu W."/>
            <person name="Song Y."/>
            <person name="Salvetti E."/>
            <person name="Wrobel A."/>
            <person name="Rasinkangas P."/>
            <person name="Parkhill J."/>
            <person name="Rea M.C."/>
            <person name="O'Sullivan O."/>
            <person name="Ritari J."/>
            <person name="Douillard F.P."/>
            <person name="Paul Ross R."/>
            <person name="Yang R."/>
            <person name="Briner A.E."/>
            <person name="Felis G.E."/>
            <person name="de Vos W.M."/>
            <person name="Barrangou R."/>
            <person name="Klaenhammer T.R."/>
            <person name="Caufield P.W."/>
            <person name="Cui Y."/>
            <person name="Zhang H."/>
            <person name="O'Toole P.W."/>
        </authorList>
    </citation>
    <scope>NUCLEOTIDE SEQUENCE [LARGE SCALE GENOMIC DNA]</scope>
    <source>
        <strain evidence="2 3">DSM 18001</strain>
    </source>
</reference>
<dbReference type="SMART" id="SM00829">
    <property type="entry name" value="PKS_ER"/>
    <property type="match status" value="1"/>
</dbReference>
<dbReference type="InterPro" id="IPR011032">
    <property type="entry name" value="GroES-like_sf"/>
</dbReference>
<dbReference type="GO" id="GO:0016491">
    <property type="term" value="F:oxidoreductase activity"/>
    <property type="evidence" value="ECO:0007669"/>
    <property type="project" value="InterPro"/>
</dbReference>
<dbReference type="InterPro" id="IPR036291">
    <property type="entry name" value="NAD(P)-bd_dom_sf"/>
</dbReference>
<protein>
    <submittedName>
        <fullName evidence="2">NADPH quinone reductase related Zn-dependent oxidoreductase</fullName>
    </submittedName>
</protein>
<feature type="domain" description="Enoyl reductase (ER)" evidence="1">
    <location>
        <begin position="10"/>
        <end position="306"/>
    </location>
</feature>
<dbReference type="RefSeq" id="WP_057802056.1">
    <property type="nucleotide sequence ID" value="NZ_JQBX01000004.1"/>
</dbReference>